<dbReference type="GO" id="GO:0016020">
    <property type="term" value="C:membrane"/>
    <property type="evidence" value="ECO:0007669"/>
    <property type="project" value="UniProtKB-SubCell"/>
</dbReference>
<dbReference type="AlphaFoldDB" id="A0A2G8KDF1"/>
<dbReference type="PANTHER" id="PTHR18945">
    <property type="entry name" value="NEUROTRANSMITTER GATED ION CHANNEL"/>
    <property type="match status" value="1"/>
</dbReference>
<evidence type="ECO:0000313" key="5">
    <source>
        <dbReference type="EMBL" id="PIK46013.1"/>
    </source>
</evidence>
<dbReference type="InterPro" id="IPR038050">
    <property type="entry name" value="Neuro_actylchol_rec"/>
</dbReference>
<dbReference type="STRING" id="307972.A0A2G8KDF1"/>
<protein>
    <submittedName>
        <fullName evidence="5">Putative neuronal acetylcholine receptor subunit alpha-7-like</fullName>
    </submittedName>
</protein>
<comment type="subcellular location">
    <subcellularLocation>
        <location evidence="1">Membrane</location>
        <topology evidence="1">Multi-pass membrane protein</topology>
    </subcellularLocation>
</comment>
<dbReference type="Pfam" id="PF02932">
    <property type="entry name" value="Neur_chan_memb"/>
    <property type="match status" value="1"/>
</dbReference>
<dbReference type="Proteomes" id="UP000230750">
    <property type="component" value="Unassembled WGS sequence"/>
</dbReference>
<dbReference type="GO" id="GO:0005230">
    <property type="term" value="F:extracellular ligand-gated monoatomic ion channel activity"/>
    <property type="evidence" value="ECO:0007669"/>
    <property type="project" value="InterPro"/>
</dbReference>
<feature type="domain" description="Neurotransmitter-gated ion-channel transmembrane" evidence="4">
    <location>
        <begin position="152"/>
        <end position="364"/>
    </location>
</feature>
<dbReference type="Gene3D" id="1.20.58.390">
    <property type="entry name" value="Neurotransmitter-gated ion-channel transmembrane domain"/>
    <property type="match status" value="1"/>
</dbReference>
<evidence type="ECO:0000256" key="1">
    <source>
        <dbReference type="ARBA" id="ARBA00004141"/>
    </source>
</evidence>
<sequence>MEVERSIITLLLVTLSLTISEATLNKSTDISAHKGLVDDLLLNYGPRSVRPRIRHNNRVDVSFYFKPFILSSFDEQKQQLSIEGTIYMVYLKYANTSASNDNDFNLNGVWMLETFHVREVEITYKCCPTPYVEIHYELVLARIGNFYVFSIWVPCGLLSILELTVFLMHPNSGEKVSLSVTNVLAFILFQQIVIESMPRSGDDSPIIVAYFSAMIGISCASVLASAIVLRVYHHDPTTPVPRFLRCLLFHRPVLTGMPTVATKNSTSNEYTESILPPTSVGVKGQLINSGPALSAAGQKHNEDVGLVGSGAPIHRKLSYRHLQDKATAGKANEKNMADWMKLALVLDKLCLMVAVFAMLGTLLYCLIRFAM</sequence>
<keyword evidence="5" id="KW-0675">Receptor</keyword>
<dbReference type="Gene3D" id="2.70.170.10">
    <property type="entry name" value="Neurotransmitter-gated ion-channel ligand-binding domain"/>
    <property type="match status" value="1"/>
</dbReference>
<dbReference type="InterPro" id="IPR006029">
    <property type="entry name" value="Neurotrans-gated_channel_TM"/>
</dbReference>
<dbReference type="CDD" id="cd19051">
    <property type="entry name" value="LGIC_TM_cation"/>
    <property type="match status" value="1"/>
</dbReference>
<evidence type="ECO:0000256" key="3">
    <source>
        <dbReference type="SAM" id="SignalP"/>
    </source>
</evidence>
<dbReference type="InterPro" id="IPR036719">
    <property type="entry name" value="Neuro-gated_channel_TM_sf"/>
</dbReference>
<keyword evidence="3" id="KW-0732">Signal</keyword>
<organism evidence="5 6">
    <name type="scientific">Stichopus japonicus</name>
    <name type="common">Sea cucumber</name>
    <dbReference type="NCBI Taxonomy" id="307972"/>
    <lineage>
        <taxon>Eukaryota</taxon>
        <taxon>Metazoa</taxon>
        <taxon>Echinodermata</taxon>
        <taxon>Eleutherozoa</taxon>
        <taxon>Echinozoa</taxon>
        <taxon>Holothuroidea</taxon>
        <taxon>Aspidochirotacea</taxon>
        <taxon>Aspidochirotida</taxon>
        <taxon>Stichopodidae</taxon>
        <taxon>Apostichopus</taxon>
    </lineage>
</organism>
<accession>A0A2G8KDF1</accession>
<feature type="transmembrane region" description="Helical" evidence="2">
    <location>
        <begin position="146"/>
        <end position="169"/>
    </location>
</feature>
<evidence type="ECO:0000313" key="6">
    <source>
        <dbReference type="Proteomes" id="UP000230750"/>
    </source>
</evidence>
<reference evidence="5 6" key="1">
    <citation type="journal article" date="2017" name="PLoS Biol.">
        <title>The sea cucumber genome provides insights into morphological evolution and visceral regeneration.</title>
        <authorList>
            <person name="Zhang X."/>
            <person name="Sun L."/>
            <person name="Yuan J."/>
            <person name="Sun Y."/>
            <person name="Gao Y."/>
            <person name="Zhang L."/>
            <person name="Li S."/>
            <person name="Dai H."/>
            <person name="Hamel J.F."/>
            <person name="Liu C."/>
            <person name="Yu Y."/>
            <person name="Liu S."/>
            <person name="Lin W."/>
            <person name="Guo K."/>
            <person name="Jin S."/>
            <person name="Xu P."/>
            <person name="Storey K.B."/>
            <person name="Huan P."/>
            <person name="Zhang T."/>
            <person name="Zhou Y."/>
            <person name="Zhang J."/>
            <person name="Lin C."/>
            <person name="Li X."/>
            <person name="Xing L."/>
            <person name="Huo D."/>
            <person name="Sun M."/>
            <person name="Wang L."/>
            <person name="Mercier A."/>
            <person name="Li F."/>
            <person name="Yang H."/>
            <person name="Xiang J."/>
        </authorList>
    </citation>
    <scope>NUCLEOTIDE SEQUENCE [LARGE SCALE GENOMIC DNA]</scope>
    <source>
        <strain evidence="5">Shaxun</strain>
        <tissue evidence="5">Muscle</tissue>
    </source>
</reference>
<gene>
    <name evidence="5" type="ORF">BSL78_17103</name>
</gene>
<feature type="signal peptide" evidence="3">
    <location>
        <begin position="1"/>
        <end position="22"/>
    </location>
</feature>
<evidence type="ECO:0000259" key="4">
    <source>
        <dbReference type="Pfam" id="PF02932"/>
    </source>
</evidence>
<proteinExistence type="predicted"/>
<keyword evidence="2" id="KW-0472">Membrane</keyword>
<name>A0A2G8KDF1_STIJA</name>
<keyword evidence="2" id="KW-1133">Transmembrane helix</keyword>
<feature type="transmembrane region" description="Helical" evidence="2">
    <location>
        <begin position="349"/>
        <end position="370"/>
    </location>
</feature>
<dbReference type="OrthoDB" id="5975154at2759"/>
<dbReference type="SUPFAM" id="SSF90112">
    <property type="entry name" value="Neurotransmitter-gated ion-channel transmembrane pore"/>
    <property type="match status" value="1"/>
</dbReference>
<keyword evidence="2" id="KW-0812">Transmembrane</keyword>
<evidence type="ECO:0000256" key="2">
    <source>
        <dbReference type="SAM" id="Phobius"/>
    </source>
</evidence>
<comment type="caution">
    <text evidence="5">The sequence shown here is derived from an EMBL/GenBank/DDBJ whole genome shotgun (WGS) entry which is preliminary data.</text>
</comment>
<dbReference type="GO" id="GO:0004888">
    <property type="term" value="F:transmembrane signaling receptor activity"/>
    <property type="evidence" value="ECO:0007669"/>
    <property type="project" value="InterPro"/>
</dbReference>
<keyword evidence="6" id="KW-1185">Reference proteome</keyword>
<dbReference type="InterPro" id="IPR036734">
    <property type="entry name" value="Neur_chan_lig-bd_sf"/>
</dbReference>
<feature type="transmembrane region" description="Helical" evidence="2">
    <location>
        <begin position="206"/>
        <end position="232"/>
    </location>
</feature>
<dbReference type="EMBL" id="MRZV01000670">
    <property type="protein sequence ID" value="PIK46013.1"/>
    <property type="molecule type" value="Genomic_DNA"/>
</dbReference>
<dbReference type="InterPro" id="IPR006201">
    <property type="entry name" value="Neur_channel"/>
</dbReference>
<feature type="chain" id="PRO_5013688107" evidence="3">
    <location>
        <begin position="23"/>
        <end position="371"/>
    </location>
</feature>